<dbReference type="InterPro" id="IPR001683">
    <property type="entry name" value="PX_dom"/>
</dbReference>
<keyword evidence="8" id="KW-1185">Reference proteome</keyword>
<feature type="region of interest" description="Disordered" evidence="4">
    <location>
        <begin position="97"/>
        <end position="134"/>
    </location>
</feature>
<dbReference type="Gene3D" id="3.10.20.90">
    <property type="entry name" value="Phosphatidylinositol 3-kinase Catalytic Subunit, Chain A, domain 1"/>
    <property type="match status" value="1"/>
</dbReference>
<dbReference type="SUPFAM" id="SSF64268">
    <property type="entry name" value="PX domain"/>
    <property type="match status" value="1"/>
</dbReference>
<dbReference type="Pfam" id="PF07653">
    <property type="entry name" value="SH3_2"/>
    <property type="match status" value="1"/>
</dbReference>
<dbReference type="CDD" id="cd06890">
    <property type="entry name" value="PX_Bem1p"/>
    <property type="match status" value="1"/>
</dbReference>
<dbReference type="InterPro" id="IPR035548">
    <property type="entry name" value="Bem1/Scd2_SH3_1"/>
</dbReference>
<feature type="compositionally biased region" description="Polar residues" evidence="4">
    <location>
        <begin position="547"/>
        <end position="590"/>
    </location>
</feature>
<feature type="domain" description="SH3" evidence="5">
    <location>
        <begin position="136"/>
        <end position="198"/>
    </location>
</feature>
<dbReference type="GO" id="GO:0030674">
    <property type="term" value="F:protein-macromolecule adaptor activity"/>
    <property type="evidence" value="ECO:0007669"/>
    <property type="project" value="TreeGrafter"/>
</dbReference>
<organism evidence="7 8">
    <name type="scientific">Crepidotus variabilis</name>
    <dbReference type="NCBI Taxonomy" id="179855"/>
    <lineage>
        <taxon>Eukaryota</taxon>
        <taxon>Fungi</taxon>
        <taxon>Dikarya</taxon>
        <taxon>Basidiomycota</taxon>
        <taxon>Agaricomycotina</taxon>
        <taxon>Agaricomycetes</taxon>
        <taxon>Agaricomycetidae</taxon>
        <taxon>Agaricales</taxon>
        <taxon>Agaricineae</taxon>
        <taxon>Crepidotaceae</taxon>
        <taxon>Crepidotus</taxon>
    </lineage>
</organism>
<evidence type="ECO:0000256" key="4">
    <source>
        <dbReference type="SAM" id="MobiDB-lite"/>
    </source>
</evidence>
<dbReference type="PANTHER" id="PTHR15706:SF2">
    <property type="entry name" value="SH3 AND PX DOMAIN-CONTAINING PROTEIN 2A"/>
    <property type="match status" value="1"/>
</dbReference>
<dbReference type="InterPro" id="IPR036871">
    <property type="entry name" value="PX_dom_sf"/>
</dbReference>
<dbReference type="PROSITE" id="PS50002">
    <property type="entry name" value="SH3"/>
    <property type="match status" value="2"/>
</dbReference>
<dbReference type="CDD" id="cd11878">
    <property type="entry name" value="SH3_Bem1p_1"/>
    <property type="match status" value="1"/>
</dbReference>
<feature type="domain" description="PX" evidence="6">
    <location>
        <begin position="277"/>
        <end position="413"/>
    </location>
</feature>
<feature type="region of interest" description="Disordered" evidence="4">
    <location>
        <begin position="245"/>
        <end position="273"/>
    </location>
</feature>
<dbReference type="Pfam" id="PF00787">
    <property type="entry name" value="PX"/>
    <property type="match status" value="1"/>
</dbReference>
<evidence type="ECO:0000256" key="2">
    <source>
        <dbReference type="ARBA" id="ARBA00022737"/>
    </source>
</evidence>
<feature type="region of interest" description="Disordered" evidence="4">
    <location>
        <begin position="444"/>
        <end position="590"/>
    </location>
</feature>
<feature type="region of interest" description="Disordered" evidence="4">
    <location>
        <begin position="1"/>
        <end position="36"/>
    </location>
</feature>
<accession>A0A9P6ETP6</accession>
<dbReference type="PROSITE" id="PS50195">
    <property type="entry name" value="PX"/>
    <property type="match status" value="1"/>
</dbReference>
<gene>
    <name evidence="7" type="ORF">CPB83DRAFT_781011</name>
</gene>
<evidence type="ECO:0000313" key="7">
    <source>
        <dbReference type="EMBL" id="KAF9534997.1"/>
    </source>
</evidence>
<evidence type="ECO:0000256" key="3">
    <source>
        <dbReference type="PROSITE-ProRule" id="PRU00192"/>
    </source>
</evidence>
<evidence type="ECO:0000259" key="6">
    <source>
        <dbReference type="PROSITE" id="PS50195"/>
    </source>
</evidence>
<dbReference type="InterPro" id="IPR051228">
    <property type="entry name" value="NADPH_Oxidase/PX-Domain"/>
</dbReference>
<dbReference type="Gene3D" id="3.30.1520.10">
    <property type="entry name" value="Phox-like domain"/>
    <property type="match status" value="1"/>
</dbReference>
<dbReference type="SUPFAM" id="SSF54277">
    <property type="entry name" value="CAD &amp; PB1 domains"/>
    <property type="match status" value="1"/>
</dbReference>
<dbReference type="PANTHER" id="PTHR15706">
    <property type="entry name" value="SH3 MULTIPLE DOMAIN"/>
    <property type="match status" value="1"/>
</dbReference>
<dbReference type="Pfam" id="PF00018">
    <property type="entry name" value="SH3_1"/>
    <property type="match status" value="1"/>
</dbReference>
<dbReference type="GO" id="GO:0043332">
    <property type="term" value="C:mating projection tip"/>
    <property type="evidence" value="ECO:0007669"/>
    <property type="project" value="TreeGrafter"/>
</dbReference>
<dbReference type="AlphaFoldDB" id="A0A9P6ETP6"/>
<dbReference type="GO" id="GO:0000747">
    <property type="term" value="P:conjugation with cellular fusion"/>
    <property type="evidence" value="ECO:0007669"/>
    <property type="project" value="TreeGrafter"/>
</dbReference>
<feature type="domain" description="SH3" evidence="5">
    <location>
        <begin position="36"/>
        <end position="99"/>
    </location>
</feature>
<feature type="compositionally biased region" description="Polar residues" evidence="4">
    <location>
        <begin position="504"/>
        <end position="534"/>
    </location>
</feature>
<dbReference type="Proteomes" id="UP000807306">
    <property type="component" value="Unassembled WGS sequence"/>
</dbReference>
<keyword evidence="1 3" id="KW-0728">SH3 domain</keyword>
<dbReference type="InterPro" id="IPR035549">
    <property type="entry name" value="Bem1/Scd2_SH3_2"/>
</dbReference>
<dbReference type="InterPro" id="IPR001452">
    <property type="entry name" value="SH3_domain"/>
</dbReference>
<sequence>MKSLRKSLNRDSNSRPQISTPVPLPSVSKPASAISPPQKVIRALQNYRSQVPQELSFSKGDFFYVTKDADVGGSWYEAHNPVSGARGLVPRAMFEKFDKGPAPSNRASQAGGNGLPSMMMMPPPPRSDQRSPPPKTQVYYAIVQHDFVAERPDELDAKRGDAITVVAQSNREWFVAKPIGRLGRPGLIPVSFVEIHDPASGNVITDIEGLMDRGELPKVEDWKRAMLTYKQNSIALGVIDAPTKAAPTPNKPYPPQHQMPPPPMNTLPSPSEAAESLPEGLLISADVVSFHFEMDEYWFRIDANFQPFSAPGQSRLPPSKNLILFRVYNDFYDFQVSLLEMFPREAGREPPEPRTLPYMPGPAADVDDELTATRRIELDEYIHGLCNLSKTGQSYILQHQVVRSFLALKPGDVENEGPPREAEIDALLRGDDGFESEANQIQEKMGRMGVSNGAGSDGSDYEDEGYAPSPQPKSYDNHPYSNSQPGQTRHGDDNLRYHAHAQNHSRNGSSASFHNPAYGSSGSRSNSPQYNGARNASPAPTRPPPNSYQHPYQQHGSTPSVDSNYQRSSQNSGPNRTRSQSNANTPPISAANPQTAFVKIKIFDRVADDLIAIRVHPRVLHVELMDKVQARLGGEVGNLRYRDSMTNTFVGLDNDEELRAWMEGTDKHVLYAD</sequence>
<protein>
    <submittedName>
        <fullName evidence="7">Scd2/ral3</fullName>
    </submittedName>
</protein>
<dbReference type="GO" id="GO:0035091">
    <property type="term" value="F:phosphatidylinositol binding"/>
    <property type="evidence" value="ECO:0007669"/>
    <property type="project" value="InterPro"/>
</dbReference>
<comment type="caution">
    <text evidence="7">The sequence shown here is derived from an EMBL/GenBank/DDBJ whole genome shotgun (WGS) entry which is preliminary data.</text>
</comment>
<dbReference type="InterPro" id="IPR036028">
    <property type="entry name" value="SH3-like_dom_sf"/>
</dbReference>
<evidence type="ECO:0000259" key="5">
    <source>
        <dbReference type="PROSITE" id="PS50002"/>
    </source>
</evidence>
<dbReference type="CDD" id="cd11879">
    <property type="entry name" value="SH3_Bem1p_2"/>
    <property type="match status" value="1"/>
</dbReference>
<dbReference type="SUPFAM" id="SSF50044">
    <property type="entry name" value="SH3-domain"/>
    <property type="match status" value="2"/>
</dbReference>
<dbReference type="OrthoDB" id="548867at2759"/>
<dbReference type="EMBL" id="MU157825">
    <property type="protein sequence ID" value="KAF9534997.1"/>
    <property type="molecule type" value="Genomic_DNA"/>
</dbReference>
<evidence type="ECO:0000256" key="1">
    <source>
        <dbReference type="ARBA" id="ARBA00022443"/>
    </source>
</evidence>
<name>A0A9P6ETP6_9AGAR</name>
<dbReference type="InterPro" id="IPR035550">
    <property type="entry name" value="Bem1/Scd2_PX"/>
</dbReference>
<dbReference type="Gene3D" id="2.30.30.40">
    <property type="entry name" value="SH3 Domains"/>
    <property type="match status" value="2"/>
</dbReference>
<reference evidence="7" key="1">
    <citation type="submission" date="2020-11" db="EMBL/GenBank/DDBJ databases">
        <authorList>
            <consortium name="DOE Joint Genome Institute"/>
            <person name="Ahrendt S."/>
            <person name="Riley R."/>
            <person name="Andreopoulos W."/>
            <person name="Labutti K."/>
            <person name="Pangilinan J."/>
            <person name="Ruiz-Duenas F.J."/>
            <person name="Barrasa J.M."/>
            <person name="Sanchez-Garcia M."/>
            <person name="Camarero S."/>
            <person name="Miyauchi S."/>
            <person name="Serrano A."/>
            <person name="Linde D."/>
            <person name="Babiker R."/>
            <person name="Drula E."/>
            <person name="Ayuso-Fernandez I."/>
            <person name="Pacheco R."/>
            <person name="Padilla G."/>
            <person name="Ferreira P."/>
            <person name="Barriuso J."/>
            <person name="Kellner H."/>
            <person name="Castanera R."/>
            <person name="Alfaro M."/>
            <person name="Ramirez L."/>
            <person name="Pisabarro A.G."/>
            <person name="Kuo A."/>
            <person name="Tritt A."/>
            <person name="Lipzen A."/>
            <person name="He G."/>
            <person name="Yan M."/>
            <person name="Ng V."/>
            <person name="Cullen D."/>
            <person name="Martin F."/>
            <person name="Rosso M.-N."/>
            <person name="Henrissat B."/>
            <person name="Hibbett D."/>
            <person name="Martinez A.T."/>
            <person name="Grigoriev I.V."/>
        </authorList>
    </citation>
    <scope>NUCLEOTIDE SEQUENCE</scope>
    <source>
        <strain evidence="7">CBS 506.95</strain>
    </source>
</reference>
<keyword evidence="2" id="KW-0677">Repeat</keyword>
<dbReference type="SMART" id="SM00326">
    <property type="entry name" value="SH3"/>
    <property type="match status" value="2"/>
</dbReference>
<evidence type="ECO:0000313" key="8">
    <source>
        <dbReference type="Proteomes" id="UP000807306"/>
    </source>
</evidence>
<dbReference type="GO" id="GO:0005737">
    <property type="term" value="C:cytoplasm"/>
    <property type="evidence" value="ECO:0007669"/>
    <property type="project" value="TreeGrafter"/>
</dbReference>
<proteinExistence type="predicted"/>
<feature type="compositionally biased region" description="Pro residues" evidence="4">
    <location>
        <begin position="249"/>
        <end position="265"/>
    </location>
</feature>
<feature type="compositionally biased region" description="Pro residues" evidence="4">
    <location>
        <begin position="121"/>
        <end position="134"/>
    </location>
</feature>